<keyword evidence="7 17" id="KW-0812">Transmembrane</keyword>
<dbReference type="PANTHER" id="PTHR36835:SF1">
    <property type="entry name" value="CYTOCHROME BO(3) UBIQUINOL OXIDASE SUBUNIT 4"/>
    <property type="match status" value="1"/>
</dbReference>
<accession>A0A4D6Y936</accession>
<evidence type="ECO:0000256" key="10">
    <source>
        <dbReference type="ARBA" id="ARBA00023002"/>
    </source>
</evidence>
<evidence type="ECO:0000256" key="13">
    <source>
        <dbReference type="ARBA" id="ARBA00030071"/>
    </source>
</evidence>
<keyword evidence="6" id="KW-1003">Cell membrane</keyword>
<dbReference type="GO" id="GO:0009486">
    <property type="term" value="F:cytochrome bo3 ubiquinol oxidase activity"/>
    <property type="evidence" value="ECO:0007669"/>
    <property type="project" value="InterPro"/>
</dbReference>
<comment type="similarity">
    <text evidence="2">Belongs to the cytochrome c oxidase bacterial subunit 4 family.</text>
</comment>
<sequence length="108" mass="12770">MHNSMKLNFKKKVKSYLLGFLFSIMLTVLSFLVVTEKIFSSEINYLIILLSAISQIIIHFLYFLDLNFSSEEKWNVVTLVFVMIIIFIIVFGSIWIMRNLNYHMLLHS</sequence>
<comment type="function">
    <text evidence="12">Cytochrome bo(3) ubiquinol terminal oxidase is the component of the aerobic respiratory chain of E.coli that predominates when cells are grown at high aeration. Has proton pump activity across the membrane in addition to electron transfer, pumping 2 protons/electron.</text>
</comment>
<evidence type="ECO:0000256" key="6">
    <source>
        <dbReference type="ARBA" id="ARBA00022475"/>
    </source>
</evidence>
<comment type="subcellular location">
    <subcellularLocation>
        <location evidence="1">Cell membrane</location>
        <topology evidence="1">Multi-pass membrane protein</topology>
    </subcellularLocation>
</comment>
<comment type="subunit">
    <text evidence="3">Heterooctamer of two A chains, two B chains, two C chains and two D chains.</text>
</comment>
<dbReference type="EMBL" id="CP034870">
    <property type="protein sequence ID" value="QCI22300.1"/>
    <property type="molecule type" value="Genomic_DNA"/>
</dbReference>
<dbReference type="InterPro" id="IPR005171">
    <property type="entry name" value="Cyt_c_oxidase_su4_prok"/>
</dbReference>
<feature type="transmembrane region" description="Helical" evidence="17">
    <location>
        <begin position="76"/>
        <end position="97"/>
    </location>
</feature>
<evidence type="ECO:0000313" key="19">
    <source>
        <dbReference type="Proteomes" id="UP000298564"/>
    </source>
</evidence>
<evidence type="ECO:0000256" key="14">
    <source>
        <dbReference type="ARBA" id="ARBA00030211"/>
    </source>
</evidence>
<evidence type="ECO:0000256" key="11">
    <source>
        <dbReference type="ARBA" id="ARBA00023136"/>
    </source>
</evidence>
<dbReference type="OrthoDB" id="2375888at2"/>
<reference evidence="18 19" key="1">
    <citation type="submission" date="2018-12" db="EMBL/GenBank/DDBJ databases">
        <authorList>
            <person name="Chong R.A."/>
        </authorList>
    </citation>
    <scope>NUCLEOTIDE SEQUENCE [LARGE SCALE GENOMIC DNA]</scope>
    <source>
        <strain evidence="18 19">Lps</strain>
    </source>
</reference>
<evidence type="ECO:0000256" key="17">
    <source>
        <dbReference type="SAM" id="Phobius"/>
    </source>
</evidence>
<name>A0A4D6Y936_9GAMM</name>
<evidence type="ECO:0000256" key="2">
    <source>
        <dbReference type="ARBA" id="ARBA00008079"/>
    </source>
</evidence>
<feature type="transmembrane region" description="Helical" evidence="17">
    <location>
        <begin position="15"/>
        <end position="34"/>
    </location>
</feature>
<evidence type="ECO:0000256" key="12">
    <source>
        <dbReference type="ARBA" id="ARBA00025694"/>
    </source>
</evidence>
<dbReference type="Proteomes" id="UP000298564">
    <property type="component" value="Chromosome"/>
</dbReference>
<dbReference type="NCBIfam" id="TIGR02847">
    <property type="entry name" value="CyoD"/>
    <property type="match status" value="1"/>
</dbReference>
<feature type="transmembrane region" description="Helical" evidence="17">
    <location>
        <begin position="46"/>
        <end position="64"/>
    </location>
</feature>
<evidence type="ECO:0000256" key="7">
    <source>
        <dbReference type="ARBA" id="ARBA00022692"/>
    </source>
</evidence>
<evidence type="ECO:0000256" key="4">
    <source>
        <dbReference type="ARBA" id="ARBA00014689"/>
    </source>
</evidence>
<dbReference type="PANTHER" id="PTHR36835">
    <property type="entry name" value="CYTOCHROME BO(3) UBIQUINOL OXIDASE SUBUNIT 4"/>
    <property type="match status" value="1"/>
</dbReference>
<evidence type="ECO:0000313" key="18">
    <source>
        <dbReference type="EMBL" id="QCI22300.1"/>
    </source>
</evidence>
<keyword evidence="10" id="KW-0560">Oxidoreductase</keyword>
<dbReference type="InterPro" id="IPR014210">
    <property type="entry name" value="Cyt_o_ubiqinol_oxidase_su4"/>
</dbReference>
<evidence type="ECO:0000256" key="9">
    <source>
        <dbReference type="ARBA" id="ARBA00022989"/>
    </source>
</evidence>
<proteinExistence type="inferred from homology"/>
<organism evidence="18 19">
    <name type="scientific">Buchnera aphidicola</name>
    <name type="common">Lipaphis pseudobrassicae</name>
    <dbReference type="NCBI Taxonomy" id="1258543"/>
    <lineage>
        <taxon>Bacteria</taxon>
        <taxon>Pseudomonadati</taxon>
        <taxon>Pseudomonadota</taxon>
        <taxon>Gammaproteobacteria</taxon>
        <taxon>Enterobacterales</taxon>
        <taxon>Erwiniaceae</taxon>
        <taxon>Buchnera</taxon>
    </lineage>
</organism>
<keyword evidence="9 17" id="KW-1133">Transmembrane helix</keyword>
<reference evidence="18 19" key="2">
    <citation type="submission" date="2019-05" db="EMBL/GenBank/DDBJ databases">
        <title>Genome evolution of the obligate endosymbiont Buchnera aphidicola.</title>
        <authorList>
            <person name="Moran N.A."/>
        </authorList>
    </citation>
    <scope>NUCLEOTIDE SEQUENCE [LARGE SCALE GENOMIC DNA]</scope>
    <source>
        <strain evidence="18 19">Lps</strain>
    </source>
</reference>
<keyword evidence="11 17" id="KW-0472">Membrane</keyword>
<evidence type="ECO:0000256" key="1">
    <source>
        <dbReference type="ARBA" id="ARBA00004651"/>
    </source>
</evidence>
<dbReference type="GO" id="GO:0009319">
    <property type="term" value="C:cytochrome o ubiquinol oxidase complex"/>
    <property type="evidence" value="ECO:0007669"/>
    <property type="project" value="TreeGrafter"/>
</dbReference>
<dbReference type="AlphaFoldDB" id="A0A4D6Y936"/>
<gene>
    <name evidence="18" type="primary">cyoD</name>
    <name evidence="18" type="ORF">D9V70_02410</name>
</gene>
<dbReference type="GO" id="GO:0005886">
    <property type="term" value="C:plasma membrane"/>
    <property type="evidence" value="ECO:0007669"/>
    <property type="project" value="UniProtKB-SubCell"/>
</dbReference>
<evidence type="ECO:0000256" key="3">
    <source>
        <dbReference type="ARBA" id="ARBA00011700"/>
    </source>
</evidence>
<keyword evidence="8" id="KW-0249">Electron transport</keyword>
<dbReference type="Pfam" id="PF03626">
    <property type="entry name" value="COX4_pro"/>
    <property type="match status" value="1"/>
</dbReference>
<evidence type="ECO:0000256" key="15">
    <source>
        <dbReference type="ARBA" id="ARBA00031887"/>
    </source>
</evidence>
<dbReference type="GO" id="GO:0015990">
    <property type="term" value="P:electron transport coupled proton transport"/>
    <property type="evidence" value="ECO:0007669"/>
    <property type="project" value="InterPro"/>
</dbReference>
<dbReference type="GO" id="GO:0015078">
    <property type="term" value="F:proton transmembrane transporter activity"/>
    <property type="evidence" value="ECO:0007669"/>
    <property type="project" value="TreeGrafter"/>
</dbReference>
<evidence type="ECO:0000256" key="8">
    <source>
        <dbReference type="ARBA" id="ARBA00022982"/>
    </source>
</evidence>
<dbReference type="GO" id="GO:0019646">
    <property type="term" value="P:aerobic electron transport chain"/>
    <property type="evidence" value="ECO:0007669"/>
    <property type="project" value="TreeGrafter"/>
</dbReference>
<dbReference type="InterPro" id="IPR050968">
    <property type="entry name" value="Cytochrome_c_oxidase_bac_sub4"/>
</dbReference>
<protein>
    <recommendedName>
        <fullName evidence="4">Cytochrome bo(3) ubiquinol oxidase subunit 4</fullName>
    </recommendedName>
    <alternativeName>
        <fullName evidence="16">Cytochrome o ubiquinol oxidase subunit 4</fullName>
    </alternativeName>
    <alternativeName>
        <fullName evidence="13">Oxidase bo(3) subunit 4</fullName>
    </alternativeName>
    <alternativeName>
        <fullName evidence="14">Ubiquinol oxidase polypeptide IV</fullName>
    </alternativeName>
    <alternativeName>
        <fullName evidence="15">Ubiquinol oxidase subunit 4</fullName>
    </alternativeName>
</protein>
<keyword evidence="5" id="KW-0813">Transport</keyword>
<evidence type="ECO:0000256" key="16">
    <source>
        <dbReference type="ARBA" id="ARBA00032185"/>
    </source>
</evidence>
<evidence type="ECO:0000256" key="5">
    <source>
        <dbReference type="ARBA" id="ARBA00022448"/>
    </source>
</evidence>